<dbReference type="GO" id="GO:0051959">
    <property type="term" value="F:dynein light intermediate chain binding"/>
    <property type="evidence" value="ECO:0007669"/>
    <property type="project" value="InterPro"/>
</dbReference>
<dbReference type="Gene3D" id="1.20.1270.280">
    <property type="match status" value="1"/>
</dbReference>
<name>A0A3P7V820_RODNA</name>
<dbReference type="PANTHER" id="PTHR22878:SF63">
    <property type="entry name" value="DYNEIN AXONEMAL HEAVY CHAIN 10"/>
    <property type="match status" value="1"/>
</dbReference>
<dbReference type="OrthoDB" id="10251809at2759"/>
<evidence type="ECO:0000259" key="1">
    <source>
        <dbReference type="Pfam" id="PF18199"/>
    </source>
</evidence>
<dbReference type="GO" id="GO:0007018">
    <property type="term" value="P:microtubule-based movement"/>
    <property type="evidence" value="ECO:0007669"/>
    <property type="project" value="InterPro"/>
</dbReference>
<evidence type="ECO:0000313" key="3">
    <source>
        <dbReference type="Proteomes" id="UP000278807"/>
    </source>
</evidence>
<dbReference type="InterPro" id="IPR026983">
    <property type="entry name" value="DHC"/>
</dbReference>
<evidence type="ECO:0000313" key="2">
    <source>
        <dbReference type="EMBL" id="VDO01862.1"/>
    </source>
</evidence>
<protein>
    <recommendedName>
        <fullName evidence="1">Dynein heavy chain C-terminal domain-containing protein</fullName>
    </recommendedName>
</protein>
<dbReference type="GO" id="GO:0045505">
    <property type="term" value="F:dynein intermediate chain binding"/>
    <property type="evidence" value="ECO:0007669"/>
    <property type="project" value="InterPro"/>
</dbReference>
<dbReference type="InterPro" id="IPR041228">
    <property type="entry name" value="Dynein_C"/>
</dbReference>
<reference evidence="2 3" key="1">
    <citation type="submission" date="2018-11" db="EMBL/GenBank/DDBJ databases">
        <authorList>
            <consortium name="Pathogen Informatics"/>
        </authorList>
    </citation>
    <scope>NUCLEOTIDE SEQUENCE [LARGE SCALE GENOMIC DNA]</scope>
</reference>
<dbReference type="GO" id="GO:0030286">
    <property type="term" value="C:dynein complex"/>
    <property type="evidence" value="ECO:0007669"/>
    <property type="project" value="InterPro"/>
</dbReference>
<dbReference type="Proteomes" id="UP000278807">
    <property type="component" value="Unassembled WGS sequence"/>
</dbReference>
<dbReference type="EMBL" id="UZAE01005849">
    <property type="protein sequence ID" value="VDO01862.1"/>
    <property type="molecule type" value="Genomic_DNA"/>
</dbReference>
<dbReference type="AlphaFoldDB" id="A0A3P7V820"/>
<proteinExistence type="predicted"/>
<organism evidence="2 3">
    <name type="scientific">Rodentolepis nana</name>
    <name type="common">Dwarf tapeworm</name>
    <name type="synonym">Hymenolepis nana</name>
    <dbReference type="NCBI Taxonomy" id="102285"/>
    <lineage>
        <taxon>Eukaryota</taxon>
        <taxon>Metazoa</taxon>
        <taxon>Spiralia</taxon>
        <taxon>Lophotrochozoa</taxon>
        <taxon>Platyhelminthes</taxon>
        <taxon>Cestoda</taxon>
        <taxon>Eucestoda</taxon>
        <taxon>Cyclophyllidea</taxon>
        <taxon>Hymenolepididae</taxon>
        <taxon>Rodentolepis</taxon>
    </lineage>
</organism>
<sequence>MPINSPPEVLGLNANAEIDSFTSQAHKLWNHLLILRRDSESDGLGANSAASDMSLASEVTERILQSLPSPFDREALRESLRSKMTPTTVVLLQELSHFNRLVNQMQTSLGELKRSLSGEVALSSDLEQMAISLCNGQLPSNWRNLAPETRKSLPNCPQVACVRV</sequence>
<accession>A0A3P7V820</accession>
<feature type="domain" description="Dynein heavy chain C-terminal" evidence="1">
    <location>
        <begin position="23"/>
        <end position="153"/>
    </location>
</feature>
<dbReference type="PANTHER" id="PTHR22878">
    <property type="entry name" value="DYNEIN HEAVY CHAIN 6, AXONEMAL-LIKE-RELATED"/>
    <property type="match status" value="1"/>
</dbReference>
<keyword evidence="3" id="KW-1185">Reference proteome</keyword>
<gene>
    <name evidence="2" type="ORF">HNAJ_LOCUS6002</name>
</gene>
<dbReference type="Pfam" id="PF18199">
    <property type="entry name" value="Dynein_C"/>
    <property type="match status" value="1"/>
</dbReference>